<keyword evidence="3" id="KW-1003">Cell membrane</keyword>
<dbReference type="NCBIfam" id="TIGR03919">
    <property type="entry name" value="T7SS_EccB"/>
    <property type="match status" value="1"/>
</dbReference>
<keyword evidence="7" id="KW-0067">ATP-binding</keyword>
<dbReference type="InterPro" id="IPR007795">
    <property type="entry name" value="T7SS_EccB"/>
</dbReference>
<dbReference type="GO" id="GO:0005576">
    <property type="term" value="C:extracellular region"/>
    <property type="evidence" value="ECO:0007669"/>
    <property type="project" value="TreeGrafter"/>
</dbReference>
<sequence length="530" mass="57204">MATRRDELNAYSFARRRTVAAFLQPSPHGSEEAAPRPLKTVLPSLGVAVLVLVVFGAWGMLSPTAPKGWDDQGKNILVGSESTTRYVLVKTKGENKLSLHPVLNLASAKLLLNGENPQVIKIKESVLDESKYPMGATVGIPFAPDRLPSPDDAEKAKVWALCEAPGQDENGQPVKDGKPVRATYVLDQGDYNSLLHKGGKELNERQVLYVEGPKDPGSVSGFGQRFLVTADGRAYAVGGPTWRLQPERELNNLQRAVLGDGVEPQPVSVDFLKTLNVVGSLEFPELADAGAQANVEGLDPRYSKVGLVLEADSGPKRQKYIVLKDKVQPVSNFTAQMWLRSEFISTVYGAQSPKPVDVNYNDIQPEKGEWMSEKNWPQETVAQGNTNWWEKGGNRVSCSIWHGKKDEYTGLQKMTVWTGPEYPKDVAQSGSSTYVSPGSGLLFTKLTGATGGGGSTFLVTDTGLRYSVPTRNDSAVTGGEKSDGQQQTNTAQVRLGYGKIRPVPVPATWADLLAAGPELSSGNAQQAQGS</sequence>
<evidence type="ECO:0000256" key="11">
    <source>
        <dbReference type="SAM" id="Phobius"/>
    </source>
</evidence>
<dbReference type="GO" id="GO:0005886">
    <property type="term" value="C:plasma membrane"/>
    <property type="evidence" value="ECO:0007669"/>
    <property type="project" value="UniProtKB-SubCell"/>
</dbReference>
<keyword evidence="6" id="KW-0378">Hydrolase</keyword>
<dbReference type="PANTHER" id="PTHR40765">
    <property type="entry name" value="ESX-2 SECRETION SYSTEM ATPASE ECCB2"/>
    <property type="match status" value="1"/>
</dbReference>
<name>A0A3Q9ES19_9ACTN</name>
<comment type="similarity">
    <text evidence="2">Belongs to the EccB family.</text>
</comment>
<keyword evidence="8 11" id="KW-1133">Transmembrane helix</keyword>
<dbReference type="InterPro" id="IPR042485">
    <property type="entry name" value="T7SS_EccB_R3"/>
</dbReference>
<dbReference type="KEGG" id="scya:EJ357_33565"/>
<evidence type="ECO:0000313" key="13">
    <source>
        <dbReference type="Proteomes" id="UP000280298"/>
    </source>
</evidence>
<dbReference type="Pfam" id="PF05108">
    <property type="entry name" value="T7SS_ESX1_EccB"/>
    <property type="match status" value="1"/>
</dbReference>
<evidence type="ECO:0000256" key="10">
    <source>
        <dbReference type="SAM" id="MobiDB-lite"/>
    </source>
</evidence>
<evidence type="ECO:0000256" key="5">
    <source>
        <dbReference type="ARBA" id="ARBA00022741"/>
    </source>
</evidence>
<keyword evidence="4 11" id="KW-0812">Transmembrane</keyword>
<feature type="region of interest" description="Disordered" evidence="10">
    <location>
        <begin position="470"/>
        <end position="489"/>
    </location>
</feature>
<evidence type="ECO:0000256" key="3">
    <source>
        <dbReference type="ARBA" id="ARBA00022475"/>
    </source>
</evidence>
<dbReference type="Proteomes" id="UP000280298">
    <property type="component" value="Chromosome"/>
</dbReference>
<reference evidence="12 13" key="1">
    <citation type="journal article" date="2019" name="Int. J. Syst. Evol. Microbiol.">
        <title>Streptomyces cyaneochromogenes sp. nov., a blue pigment-producing actinomycete from manganese-contaminated soil.</title>
        <authorList>
            <person name="Tang X."/>
            <person name="Zhao J."/>
            <person name="Li K."/>
            <person name="Chen Z."/>
            <person name="Sun Y."/>
            <person name="Gao J."/>
        </authorList>
    </citation>
    <scope>NUCLEOTIDE SEQUENCE [LARGE SCALE GENOMIC DNA]</scope>
    <source>
        <strain evidence="12 13">MK-45</strain>
    </source>
</reference>
<evidence type="ECO:0000256" key="8">
    <source>
        <dbReference type="ARBA" id="ARBA00022989"/>
    </source>
</evidence>
<organism evidence="12 13">
    <name type="scientific">Streptomyces cyaneochromogenes</name>
    <dbReference type="NCBI Taxonomy" id="2496836"/>
    <lineage>
        <taxon>Bacteria</taxon>
        <taxon>Bacillati</taxon>
        <taxon>Actinomycetota</taxon>
        <taxon>Actinomycetes</taxon>
        <taxon>Kitasatosporales</taxon>
        <taxon>Streptomycetaceae</taxon>
        <taxon>Streptomyces</taxon>
    </lineage>
</organism>
<dbReference type="OrthoDB" id="3847604at2"/>
<keyword evidence="9 11" id="KW-0472">Membrane</keyword>
<dbReference type="EMBL" id="CP034539">
    <property type="protein sequence ID" value="AZQ37784.1"/>
    <property type="molecule type" value="Genomic_DNA"/>
</dbReference>
<dbReference type="RefSeq" id="WP_126395454.1">
    <property type="nucleotide sequence ID" value="NZ_CP034539.1"/>
</dbReference>
<evidence type="ECO:0000256" key="4">
    <source>
        <dbReference type="ARBA" id="ARBA00022692"/>
    </source>
</evidence>
<evidence type="ECO:0000256" key="6">
    <source>
        <dbReference type="ARBA" id="ARBA00022801"/>
    </source>
</evidence>
<protein>
    <submittedName>
        <fullName evidence="12">Type VII secretion protein EccB</fullName>
    </submittedName>
</protein>
<comment type="subcellular location">
    <subcellularLocation>
        <location evidence="1">Cell membrane</location>
        <topology evidence="1">Single-pass membrane protein</topology>
    </subcellularLocation>
</comment>
<evidence type="ECO:0000256" key="7">
    <source>
        <dbReference type="ARBA" id="ARBA00022840"/>
    </source>
</evidence>
<dbReference type="Gene3D" id="2.40.50.910">
    <property type="entry name" value="Type VII secretion system EccB, repeat 3 domain"/>
    <property type="match status" value="1"/>
</dbReference>
<evidence type="ECO:0000256" key="2">
    <source>
        <dbReference type="ARBA" id="ARBA00008149"/>
    </source>
</evidence>
<dbReference type="InterPro" id="IPR044857">
    <property type="entry name" value="T7SS_EccB_R1"/>
</dbReference>
<gene>
    <name evidence="12" type="primary">eccB</name>
    <name evidence="12" type="ORF">EJ357_33565</name>
</gene>
<keyword evidence="13" id="KW-1185">Reference proteome</keyword>
<keyword evidence="5" id="KW-0547">Nucleotide-binding</keyword>
<dbReference type="GO" id="GO:0016787">
    <property type="term" value="F:hydrolase activity"/>
    <property type="evidence" value="ECO:0007669"/>
    <property type="project" value="UniProtKB-KW"/>
</dbReference>
<dbReference type="AlphaFoldDB" id="A0A3Q9ES19"/>
<dbReference type="GO" id="GO:0005524">
    <property type="term" value="F:ATP binding"/>
    <property type="evidence" value="ECO:0007669"/>
    <property type="project" value="UniProtKB-KW"/>
</dbReference>
<dbReference type="Gene3D" id="3.30.2390.20">
    <property type="entry name" value="Type VII secretion system EccB, repeat 1 domain"/>
    <property type="match status" value="1"/>
</dbReference>
<evidence type="ECO:0000313" key="12">
    <source>
        <dbReference type="EMBL" id="AZQ37784.1"/>
    </source>
</evidence>
<dbReference type="PANTHER" id="PTHR40765:SF2">
    <property type="entry name" value="ESX-2 SECRETION SYSTEM ATPASE ECCB2"/>
    <property type="match status" value="1"/>
</dbReference>
<evidence type="ECO:0000256" key="1">
    <source>
        <dbReference type="ARBA" id="ARBA00004162"/>
    </source>
</evidence>
<accession>A0A3Q9ES19</accession>
<proteinExistence type="inferred from homology"/>
<evidence type="ECO:0000256" key="9">
    <source>
        <dbReference type="ARBA" id="ARBA00023136"/>
    </source>
</evidence>
<feature type="transmembrane region" description="Helical" evidence="11">
    <location>
        <begin position="41"/>
        <end position="61"/>
    </location>
</feature>